<dbReference type="SUPFAM" id="SSF52540">
    <property type="entry name" value="P-loop containing nucleoside triphosphate hydrolases"/>
    <property type="match status" value="1"/>
</dbReference>
<dbReference type="NCBIfam" id="TIGR01128">
    <property type="entry name" value="holA"/>
    <property type="match status" value="1"/>
</dbReference>
<keyword evidence="13" id="KW-1185">Reference proteome</keyword>
<feature type="domain" description="DNA polymerase III delta subunit-like C-terminal" evidence="11">
    <location>
        <begin position="222"/>
        <end position="321"/>
    </location>
</feature>
<dbReference type="Gene3D" id="3.40.50.300">
    <property type="entry name" value="P-loop containing nucleotide triphosphate hydrolases"/>
    <property type="match status" value="1"/>
</dbReference>
<dbReference type="Proteomes" id="UP000304864">
    <property type="component" value="Chromosome"/>
</dbReference>
<dbReference type="InterPro" id="IPR010372">
    <property type="entry name" value="DNA_pol3_delta_N"/>
</dbReference>
<comment type="similarity">
    <text evidence="7">Belongs to the DNA polymerase HolA subunit family.</text>
</comment>
<feature type="domain" description="DNA polymerase III delta N-terminal" evidence="10">
    <location>
        <begin position="22"/>
        <end position="146"/>
    </location>
</feature>
<evidence type="ECO:0000256" key="6">
    <source>
        <dbReference type="ARBA" id="ARBA00022932"/>
    </source>
</evidence>
<dbReference type="AlphaFoldDB" id="A0A4P9K8W8"/>
<organism evidence="12 13">
    <name type="scientific">Thiomicrorhabdus sediminis</name>
    <dbReference type="NCBI Taxonomy" id="2580412"/>
    <lineage>
        <taxon>Bacteria</taxon>
        <taxon>Pseudomonadati</taxon>
        <taxon>Pseudomonadota</taxon>
        <taxon>Gammaproteobacteria</taxon>
        <taxon>Thiotrichales</taxon>
        <taxon>Piscirickettsiaceae</taxon>
        <taxon>Thiomicrorhabdus</taxon>
    </lineage>
</organism>
<keyword evidence="5" id="KW-0235">DNA replication</keyword>
<evidence type="ECO:0000256" key="1">
    <source>
        <dbReference type="ARBA" id="ARBA00012417"/>
    </source>
</evidence>
<evidence type="ECO:0000256" key="8">
    <source>
        <dbReference type="ARBA" id="ARBA00049244"/>
    </source>
</evidence>
<dbReference type="KEGG" id="thig:FE785_09075"/>
<evidence type="ECO:0000256" key="3">
    <source>
        <dbReference type="ARBA" id="ARBA00022679"/>
    </source>
</evidence>
<evidence type="ECO:0000256" key="9">
    <source>
        <dbReference type="NCBIfam" id="TIGR01128"/>
    </source>
</evidence>
<dbReference type="RefSeq" id="WP_138565441.1">
    <property type="nucleotide sequence ID" value="NZ_CP040602.1"/>
</dbReference>
<evidence type="ECO:0000256" key="5">
    <source>
        <dbReference type="ARBA" id="ARBA00022705"/>
    </source>
</evidence>
<dbReference type="PANTHER" id="PTHR34388">
    <property type="entry name" value="DNA POLYMERASE III SUBUNIT DELTA"/>
    <property type="match status" value="1"/>
</dbReference>
<dbReference type="Pfam" id="PF06144">
    <property type="entry name" value="DNA_pol3_delta"/>
    <property type="match status" value="1"/>
</dbReference>
<dbReference type="Pfam" id="PF21694">
    <property type="entry name" value="DNA_pol3_delta_C"/>
    <property type="match status" value="1"/>
</dbReference>
<protein>
    <recommendedName>
        <fullName evidence="2 9">DNA polymerase III subunit delta</fullName>
        <ecNumber evidence="1 9">2.7.7.7</ecNumber>
    </recommendedName>
</protein>
<dbReference type="InterPro" id="IPR048466">
    <property type="entry name" value="DNA_pol3_delta-like_C"/>
</dbReference>
<name>A0A4P9K8W8_9GAMM</name>
<evidence type="ECO:0000256" key="7">
    <source>
        <dbReference type="ARBA" id="ARBA00034754"/>
    </source>
</evidence>
<dbReference type="Gene3D" id="1.10.8.60">
    <property type="match status" value="1"/>
</dbReference>
<dbReference type="CDD" id="cd18138">
    <property type="entry name" value="HLD_clamp_pol_III_delta"/>
    <property type="match status" value="1"/>
</dbReference>
<evidence type="ECO:0000259" key="10">
    <source>
        <dbReference type="Pfam" id="PF06144"/>
    </source>
</evidence>
<dbReference type="GO" id="GO:0006261">
    <property type="term" value="P:DNA-templated DNA replication"/>
    <property type="evidence" value="ECO:0007669"/>
    <property type="project" value="TreeGrafter"/>
</dbReference>
<dbReference type="EC" id="2.7.7.7" evidence="1 9"/>
<reference evidence="12 13" key="1">
    <citation type="submission" date="2019-05" db="EMBL/GenBank/DDBJ databases">
        <title>Thiomicrorhabdus sediminis sp. nov, a novel sulfur-oxidizing bacterium isolated from coastal sediment.</title>
        <authorList>
            <person name="Liu X."/>
        </authorList>
    </citation>
    <scope>NUCLEOTIDE SEQUENCE [LARGE SCALE GENOMIC DNA]</scope>
    <source>
        <strain evidence="12 13">G1</strain>
    </source>
</reference>
<keyword evidence="6" id="KW-0239">DNA-directed DNA polymerase</keyword>
<accession>A0A4P9K8W8</accession>
<evidence type="ECO:0000259" key="11">
    <source>
        <dbReference type="Pfam" id="PF21694"/>
    </source>
</evidence>
<dbReference type="GO" id="GO:0003887">
    <property type="term" value="F:DNA-directed DNA polymerase activity"/>
    <property type="evidence" value="ECO:0007669"/>
    <property type="project" value="UniProtKB-UniRule"/>
</dbReference>
<evidence type="ECO:0000313" key="13">
    <source>
        <dbReference type="Proteomes" id="UP000304864"/>
    </source>
</evidence>
<keyword evidence="4 12" id="KW-0548">Nucleotidyltransferase</keyword>
<dbReference type="InterPro" id="IPR005790">
    <property type="entry name" value="DNA_polIII_delta"/>
</dbReference>
<dbReference type="GO" id="GO:0009360">
    <property type="term" value="C:DNA polymerase III complex"/>
    <property type="evidence" value="ECO:0007669"/>
    <property type="project" value="UniProtKB-UniRule"/>
</dbReference>
<sequence>MILASAFLKQLQTSQLDIKPIYLLYGEEPLFLRDCLDGLRNRLTEQGYLAGDVYDVDANADWQSLQMDTQAGSLFAETRMILVNLPKGSPGKDGTKFFQDWCALNHANGNLPPEVVLVVLCERLDSRQVKAKWVSAIESAGLVVQAKPVPSNALPQWCLNQAQVYGLSLENEAASLLAERVEGNLLAADQELVKLSLILPPGSTISAEQVKQHVVDQAHYQLFALATEMLMGNRQHSLQMLTRLQQEGIEAPVILWLIAKELRQLIELAKLTEQVNLNQAFKQCRIWSSRQTEYAQALKRQSQHSWQALLKQALEIDLMIKGIQPILNDREVWSAMSALIAKIAQ</sequence>
<gene>
    <name evidence="12" type="primary">holA</name>
    <name evidence="12" type="ORF">FE785_09075</name>
</gene>
<proteinExistence type="inferred from homology"/>
<dbReference type="InterPro" id="IPR008921">
    <property type="entry name" value="DNA_pol3_clamp-load_cplx_C"/>
</dbReference>
<dbReference type="PANTHER" id="PTHR34388:SF1">
    <property type="entry name" value="DNA POLYMERASE III SUBUNIT DELTA"/>
    <property type="match status" value="1"/>
</dbReference>
<dbReference type="Gene3D" id="1.20.272.10">
    <property type="match status" value="1"/>
</dbReference>
<dbReference type="SUPFAM" id="SSF48019">
    <property type="entry name" value="post-AAA+ oligomerization domain-like"/>
    <property type="match status" value="1"/>
</dbReference>
<dbReference type="InterPro" id="IPR027417">
    <property type="entry name" value="P-loop_NTPase"/>
</dbReference>
<evidence type="ECO:0000256" key="4">
    <source>
        <dbReference type="ARBA" id="ARBA00022695"/>
    </source>
</evidence>
<dbReference type="GO" id="GO:0003677">
    <property type="term" value="F:DNA binding"/>
    <property type="evidence" value="ECO:0007669"/>
    <property type="project" value="InterPro"/>
</dbReference>
<keyword evidence="3 12" id="KW-0808">Transferase</keyword>
<dbReference type="EMBL" id="CP040602">
    <property type="protein sequence ID" value="QCU90767.1"/>
    <property type="molecule type" value="Genomic_DNA"/>
</dbReference>
<evidence type="ECO:0000256" key="2">
    <source>
        <dbReference type="ARBA" id="ARBA00017703"/>
    </source>
</evidence>
<evidence type="ECO:0000313" key="12">
    <source>
        <dbReference type="EMBL" id="QCU90767.1"/>
    </source>
</evidence>
<comment type="catalytic activity">
    <reaction evidence="8">
        <text>DNA(n) + a 2'-deoxyribonucleoside 5'-triphosphate = DNA(n+1) + diphosphate</text>
        <dbReference type="Rhea" id="RHEA:22508"/>
        <dbReference type="Rhea" id="RHEA-COMP:17339"/>
        <dbReference type="Rhea" id="RHEA-COMP:17340"/>
        <dbReference type="ChEBI" id="CHEBI:33019"/>
        <dbReference type="ChEBI" id="CHEBI:61560"/>
        <dbReference type="ChEBI" id="CHEBI:173112"/>
        <dbReference type="EC" id="2.7.7.7"/>
    </reaction>
</comment>
<dbReference type="OrthoDB" id="9770982at2"/>